<dbReference type="GO" id="GO:0030488">
    <property type="term" value="P:tRNA methylation"/>
    <property type="evidence" value="ECO:0007669"/>
    <property type="project" value="TreeGrafter"/>
</dbReference>
<dbReference type="InterPro" id="IPR005225">
    <property type="entry name" value="Small_GTP-bd"/>
</dbReference>
<dbReference type="GO" id="GO:0002098">
    <property type="term" value="P:tRNA wobble uridine modification"/>
    <property type="evidence" value="ECO:0007669"/>
    <property type="project" value="TreeGrafter"/>
</dbReference>
<dbReference type="InterPro" id="IPR027266">
    <property type="entry name" value="TrmE/GcvT-like"/>
</dbReference>
<evidence type="ECO:0000259" key="7">
    <source>
        <dbReference type="PROSITE" id="PS51709"/>
    </source>
</evidence>
<reference evidence="8" key="1">
    <citation type="submission" date="2022-03" db="EMBL/GenBank/DDBJ databases">
        <authorList>
            <person name="Sayadi A."/>
        </authorList>
    </citation>
    <scope>NUCLEOTIDE SEQUENCE</scope>
</reference>
<keyword evidence="5" id="KW-0342">GTP-binding</keyword>
<evidence type="ECO:0000313" key="9">
    <source>
        <dbReference type="Proteomes" id="UP001152888"/>
    </source>
</evidence>
<keyword evidence="6" id="KW-0472">Membrane</keyword>
<dbReference type="Gene3D" id="3.40.50.300">
    <property type="entry name" value="P-loop containing nucleotide triphosphate hydrolases"/>
    <property type="match status" value="1"/>
</dbReference>
<dbReference type="InterPro" id="IPR025867">
    <property type="entry name" value="MnmE_helical"/>
</dbReference>
<dbReference type="GO" id="GO:0005525">
    <property type="term" value="F:GTP binding"/>
    <property type="evidence" value="ECO:0007669"/>
    <property type="project" value="UniProtKB-KW"/>
</dbReference>
<comment type="caution">
    <text evidence="8">The sequence shown here is derived from an EMBL/GenBank/DDBJ whole genome shotgun (WGS) entry which is preliminary data.</text>
</comment>
<dbReference type="GO" id="GO:0005739">
    <property type="term" value="C:mitochondrion"/>
    <property type="evidence" value="ECO:0007669"/>
    <property type="project" value="UniProtKB-SubCell"/>
</dbReference>
<dbReference type="Gene3D" id="3.30.1360.120">
    <property type="entry name" value="Probable tRNA modification gtpase trme, domain 1"/>
    <property type="match status" value="1"/>
</dbReference>
<keyword evidence="3" id="KW-0819">tRNA processing</keyword>
<dbReference type="GO" id="GO:0003924">
    <property type="term" value="F:GTPase activity"/>
    <property type="evidence" value="ECO:0007669"/>
    <property type="project" value="InterPro"/>
</dbReference>
<dbReference type="InterPro" id="IPR031168">
    <property type="entry name" value="G_TrmE"/>
</dbReference>
<dbReference type="PANTHER" id="PTHR42714">
    <property type="entry name" value="TRNA MODIFICATION GTPASE GTPBP3"/>
    <property type="match status" value="1"/>
</dbReference>
<evidence type="ECO:0000256" key="6">
    <source>
        <dbReference type="SAM" id="Phobius"/>
    </source>
</evidence>
<dbReference type="Proteomes" id="UP001152888">
    <property type="component" value="Unassembled WGS sequence"/>
</dbReference>
<keyword evidence="4" id="KW-0547">Nucleotide-binding</keyword>
<dbReference type="NCBIfam" id="TIGR00231">
    <property type="entry name" value="small_GTP"/>
    <property type="match status" value="1"/>
</dbReference>
<dbReference type="InterPro" id="IPR018948">
    <property type="entry name" value="GTP-bd_TrmE_N"/>
</dbReference>
<sequence length="529" mass="59512">MNYGTVPQCCVVAVLSVLWSWPWTLVELGYVFILVIILCLFWLYHRYFYKNDTIFALSSGQGKCGVAVIRVSGPYSQEALLQLTRLPKLPEPRHALLRSIKHPVSSETLDKGLVIWFPGPRCFTGEDSFELHVHGGLAVVTGVLNALQSIPKLRLAEPGEFTRRAFYNKKLDLTEVEGLADLLQAETELQRKQAFLQSQGALSKLYNRWKQSLTGCVAHIEAQIDFEETDTLELGLLEAVSKNVQKLIDEIEKHINDGRKGEMLRQGVRTIILGEPNVGKSSILNLLCQRPAAIVTPIEGTTRDILEITLNIGGYPLVIADTAGLRTTTLDQIEKEGIRRALELLDTSNLVLLVIDSEKYLKWSVTNVCKRFSDYVLEYLKQLDLQCLIKNENDRNDLFNKQCIVVLNKVDLLGSKIDIDINNTVTLSCKTEKGISKLTNVLSNKLKTLCGEPTEEHPSLNQARHRQHLKDCVNYLKTCLQESSKGDACDLVIMAEYLRKSLRHLGKLVGHVSNEQLLDIIFNEFCIGK</sequence>
<evidence type="ECO:0000256" key="2">
    <source>
        <dbReference type="ARBA" id="ARBA00011043"/>
    </source>
</evidence>
<dbReference type="InterPro" id="IPR004520">
    <property type="entry name" value="GTPase_MnmE"/>
</dbReference>
<keyword evidence="9" id="KW-1185">Reference proteome</keyword>
<organism evidence="8 9">
    <name type="scientific">Acanthoscelides obtectus</name>
    <name type="common">Bean weevil</name>
    <name type="synonym">Bruchus obtectus</name>
    <dbReference type="NCBI Taxonomy" id="200917"/>
    <lineage>
        <taxon>Eukaryota</taxon>
        <taxon>Metazoa</taxon>
        <taxon>Ecdysozoa</taxon>
        <taxon>Arthropoda</taxon>
        <taxon>Hexapoda</taxon>
        <taxon>Insecta</taxon>
        <taxon>Pterygota</taxon>
        <taxon>Neoptera</taxon>
        <taxon>Endopterygota</taxon>
        <taxon>Coleoptera</taxon>
        <taxon>Polyphaga</taxon>
        <taxon>Cucujiformia</taxon>
        <taxon>Chrysomeloidea</taxon>
        <taxon>Chrysomelidae</taxon>
        <taxon>Bruchinae</taxon>
        <taxon>Bruchini</taxon>
        <taxon>Acanthoscelides</taxon>
    </lineage>
</organism>
<dbReference type="HAMAP" id="MF_00379">
    <property type="entry name" value="GTPase_MnmE"/>
    <property type="match status" value="1"/>
</dbReference>
<dbReference type="PANTHER" id="PTHR42714:SF2">
    <property type="entry name" value="TRNA MODIFICATION GTPASE GTPBP3, MITOCHONDRIAL"/>
    <property type="match status" value="1"/>
</dbReference>
<dbReference type="Pfam" id="PF12631">
    <property type="entry name" value="MnmE_helical"/>
    <property type="match status" value="1"/>
</dbReference>
<keyword evidence="6" id="KW-0812">Transmembrane</keyword>
<dbReference type="PROSITE" id="PS51709">
    <property type="entry name" value="G_TRME"/>
    <property type="match status" value="1"/>
</dbReference>
<dbReference type="InterPro" id="IPR027417">
    <property type="entry name" value="P-loop_NTPase"/>
</dbReference>
<dbReference type="SUPFAM" id="SSF52540">
    <property type="entry name" value="P-loop containing nucleoside triphosphate hydrolases"/>
    <property type="match status" value="1"/>
</dbReference>
<dbReference type="Pfam" id="PF01926">
    <property type="entry name" value="MMR_HSR1"/>
    <property type="match status" value="1"/>
</dbReference>
<comment type="similarity">
    <text evidence="2">Belongs to the TRAFAC class TrmE-Era-EngA-EngB-Septin-like GTPase superfamily. TrmE GTPase family.</text>
</comment>
<feature type="domain" description="TrmE-type G" evidence="7">
    <location>
        <begin position="267"/>
        <end position="447"/>
    </location>
</feature>
<dbReference type="OrthoDB" id="188276at2759"/>
<dbReference type="SUPFAM" id="SSF116878">
    <property type="entry name" value="TrmE connector domain"/>
    <property type="match status" value="1"/>
</dbReference>
<feature type="transmembrane region" description="Helical" evidence="6">
    <location>
        <begin position="21"/>
        <end position="44"/>
    </location>
</feature>
<dbReference type="InterPro" id="IPR006073">
    <property type="entry name" value="GTP-bd"/>
</dbReference>
<proteinExistence type="inferred from homology"/>
<dbReference type="Gene3D" id="1.20.120.430">
    <property type="entry name" value="tRNA modification GTPase MnmE domain 2"/>
    <property type="match status" value="1"/>
</dbReference>
<name>A0A9P0KTH3_ACAOB</name>
<evidence type="ECO:0000256" key="4">
    <source>
        <dbReference type="ARBA" id="ARBA00022741"/>
    </source>
</evidence>
<evidence type="ECO:0000256" key="1">
    <source>
        <dbReference type="ARBA" id="ARBA00004173"/>
    </source>
</evidence>
<keyword evidence="6" id="KW-1133">Transmembrane helix</keyword>
<dbReference type="InterPro" id="IPR027368">
    <property type="entry name" value="MnmE_dom2"/>
</dbReference>
<dbReference type="NCBIfam" id="NF003661">
    <property type="entry name" value="PRK05291.1-3"/>
    <property type="match status" value="1"/>
</dbReference>
<dbReference type="AlphaFoldDB" id="A0A9P0KTH3"/>
<dbReference type="FunFam" id="3.30.1360.120:FF:000007">
    <property type="entry name" value="tRNA modification GTPase GTPBP3, mitochondrial"/>
    <property type="match status" value="1"/>
</dbReference>
<evidence type="ECO:0000313" key="8">
    <source>
        <dbReference type="EMBL" id="CAH1981214.1"/>
    </source>
</evidence>
<gene>
    <name evidence="8" type="ORF">ACAOBT_LOCUS14364</name>
</gene>
<dbReference type="EMBL" id="CAKOFQ010006906">
    <property type="protein sequence ID" value="CAH1981214.1"/>
    <property type="molecule type" value="Genomic_DNA"/>
</dbReference>
<protein>
    <recommendedName>
        <fullName evidence="7">TrmE-type G domain-containing protein</fullName>
    </recommendedName>
</protein>
<evidence type="ECO:0000256" key="5">
    <source>
        <dbReference type="ARBA" id="ARBA00023134"/>
    </source>
</evidence>
<accession>A0A9P0KTH3</accession>
<dbReference type="CDD" id="cd14858">
    <property type="entry name" value="TrmE_N"/>
    <property type="match status" value="1"/>
</dbReference>
<dbReference type="Pfam" id="PF10396">
    <property type="entry name" value="TrmE_N"/>
    <property type="match status" value="1"/>
</dbReference>
<dbReference type="CDD" id="cd04164">
    <property type="entry name" value="trmE"/>
    <property type="match status" value="1"/>
</dbReference>
<comment type="subcellular location">
    <subcellularLocation>
        <location evidence="1">Mitochondrion</location>
    </subcellularLocation>
</comment>
<evidence type="ECO:0000256" key="3">
    <source>
        <dbReference type="ARBA" id="ARBA00022694"/>
    </source>
</evidence>